<dbReference type="Gene3D" id="3.30.1370.120">
    <property type="match status" value="1"/>
</dbReference>
<evidence type="ECO:0000313" key="9">
    <source>
        <dbReference type="EMBL" id="TMQ69245.1"/>
    </source>
</evidence>
<dbReference type="PANTHER" id="PTHR30332:SF17">
    <property type="entry name" value="TYPE IV PILIATION SYSTEM PROTEIN DR_0774-RELATED"/>
    <property type="match status" value="1"/>
</dbReference>
<dbReference type="EMBL" id="VBPB01000326">
    <property type="protein sequence ID" value="TMQ69245.1"/>
    <property type="molecule type" value="Genomic_DNA"/>
</dbReference>
<evidence type="ECO:0000256" key="5">
    <source>
        <dbReference type="ARBA" id="ARBA00023237"/>
    </source>
</evidence>
<dbReference type="InterPro" id="IPR001775">
    <property type="entry name" value="GspD/PilQ"/>
</dbReference>
<evidence type="ECO:0000259" key="8">
    <source>
        <dbReference type="SMART" id="SM00965"/>
    </source>
</evidence>
<keyword evidence="4" id="KW-0472">Membrane</keyword>
<comment type="similarity">
    <text evidence="6">Belongs to the bacterial secretin family.</text>
</comment>
<dbReference type="InterPro" id="IPR004846">
    <property type="entry name" value="T2SS/T3SS_dom"/>
</dbReference>
<dbReference type="InterPro" id="IPR038591">
    <property type="entry name" value="NolW-like_sf"/>
</dbReference>
<organism evidence="9 10">
    <name type="scientific">Eiseniibacteriota bacterium</name>
    <dbReference type="NCBI Taxonomy" id="2212470"/>
    <lineage>
        <taxon>Bacteria</taxon>
        <taxon>Candidatus Eiseniibacteriota</taxon>
    </lineage>
</organism>
<evidence type="ECO:0000256" key="2">
    <source>
        <dbReference type="ARBA" id="ARBA00022448"/>
    </source>
</evidence>
<evidence type="ECO:0000256" key="1">
    <source>
        <dbReference type="ARBA" id="ARBA00004370"/>
    </source>
</evidence>
<comment type="subcellular location">
    <subcellularLocation>
        <location evidence="7">Cell outer membrane</location>
    </subcellularLocation>
    <subcellularLocation>
        <location evidence="1">Membrane</location>
    </subcellularLocation>
</comment>
<dbReference type="InterPro" id="IPR005644">
    <property type="entry name" value="NolW-like"/>
</dbReference>
<dbReference type="GO" id="GO:0009279">
    <property type="term" value="C:cell outer membrane"/>
    <property type="evidence" value="ECO:0007669"/>
    <property type="project" value="UniProtKB-SubCell"/>
</dbReference>
<dbReference type="GO" id="GO:0015627">
    <property type="term" value="C:type II protein secretion system complex"/>
    <property type="evidence" value="ECO:0007669"/>
    <property type="project" value="TreeGrafter"/>
</dbReference>
<evidence type="ECO:0000256" key="3">
    <source>
        <dbReference type="ARBA" id="ARBA00022729"/>
    </source>
</evidence>
<name>A0A538U010_UNCEI</name>
<gene>
    <name evidence="9" type="ORF">E6K81_15350</name>
</gene>
<proteinExistence type="inferred from homology"/>
<sequence length="430" mass="45696">MSVARSRHVLTHGILVLALALGLAIPVRPAGAAINQGKLITLDATDAYLPNLLTILAEKGDLNIITGPGVTGGRISIHMKDVPVEQAVNLVVRAAGLSYERIGNSVLVADDKSLKQETGLSAYIVELKYADAKEMQAALKTLCSDIQIDPGGNRLIVVTSPRVIAEIEEIVQVIDVPAQQVMLEARIVEVSTDAAKKLGIDWDLVNRQPIVIQEGPPAGKSPRGGLPDSINWYGITGGLKGFFKSGDVYTREGWGWATALDFMIHDGSARVLANPKIATLNGREASMLVGSRIPFVVTGTVFAGGGAAPTQTIQREEVGIKLGITPTINSDGYITTVINPEVSSVVGFTGPDNSLPIISTRQAKTTVRLKDGNSVIIGGLLSEERTKNITKLPVLGDIPGLGVLFQHQNTTVTKKDLVIEVTPHIMPEQK</sequence>
<keyword evidence="5" id="KW-0998">Cell outer membrane</keyword>
<dbReference type="InterPro" id="IPR050810">
    <property type="entry name" value="Bact_Secretion_Sys_Channel"/>
</dbReference>
<evidence type="ECO:0000256" key="4">
    <source>
        <dbReference type="ARBA" id="ARBA00023136"/>
    </source>
</evidence>
<reference evidence="9 10" key="1">
    <citation type="journal article" date="2019" name="Nat. Microbiol.">
        <title>Mediterranean grassland soil C-N compound turnover is dependent on rainfall and depth, and is mediated by genomically divergent microorganisms.</title>
        <authorList>
            <person name="Diamond S."/>
            <person name="Andeer P.F."/>
            <person name="Li Z."/>
            <person name="Crits-Christoph A."/>
            <person name="Burstein D."/>
            <person name="Anantharaman K."/>
            <person name="Lane K.R."/>
            <person name="Thomas B.C."/>
            <person name="Pan C."/>
            <person name="Northen T.R."/>
            <person name="Banfield J.F."/>
        </authorList>
    </citation>
    <scope>NUCLEOTIDE SEQUENCE [LARGE SCALE GENOMIC DNA]</scope>
    <source>
        <strain evidence="9">WS_11</strain>
    </source>
</reference>
<evidence type="ECO:0000313" key="10">
    <source>
        <dbReference type="Proteomes" id="UP000319771"/>
    </source>
</evidence>
<feature type="domain" description="Secretin/TonB short N-terminal" evidence="8">
    <location>
        <begin position="62"/>
        <end position="111"/>
    </location>
</feature>
<dbReference type="Proteomes" id="UP000319771">
    <property type="component" value="Unassembled WGS sequence"/>
</dbReference>
<evidence type="ECO:0000256" key="6">
    <source>
        <dbReference type="RuleBase" id="RU004003"/>
    </source>
</evidence>
<evidence type="ECO:0000256" key="7">
    <source>
        <dbReference type="RuleBase" id="RU004004"/>
    </source>
</evidence>
<keyword evidence="3" id="KW-0732">Signal</keyword>
<protein>
    <recommendedName>
        <fullName evidence="8">Secretin/TonB short N-terminal domain-containing protein</fullName>
    </recommendedName>
</protein>
<dbReference type="GO" id="GO:0009306">
    <property type="term" value="P:protein secretion"/>
    <property type="evidence" value="ECO:0007669"/>
    <property type="project" value="InterPro"/>
</dbReference>
<dbReference type="Gene3D" id="3.30.1370.130">
    <property type="match status" value="1"/>
</dbReference>
<dbReference type="Pfam" id="PF00263">
    <property type="entry name" value="Secretin"/>
    <property type="match status" value="1"/>
</dbReference>
<dbReference type="AlphaFoldDB" id="A0A538U010"/>
<dbReference type="PANTHER" id="PTHR30332">
    <property type="entry name" value="PROBABLE GENERAL SECRETION PATHWAY PROTEIN D"/>
    <property type="match status" value="1"/>
</dbReference>
<dbReference type="InterPro" id="IPR011662">
    <property type="entry name" value="Secretin/TonB_short_N"/>
</dbReference>
<keyword evidence="2 7" id="KW-0813">Transport</keyword>
<dbReference type="Pfam" id="PF03958">
    <property type="entry name" value="Secretin_N"/>
    <property type="match status" value="1"/>
</dbReference>
<dbReference type="PRINTS" id="PR00811">
    <property type="entry name" value="BCTERIALGSPD"/>
</dbReference>
<accession>A0A538U010</accession>
<comment type="caution">
    <text evidence="9">The sequence shown here is derived from an EMBL/GenBank/DDBJ whole genome shotgun (WGS) entry which is preliminary data.</text>
</comment>
<dbReference type="SMART" id="SM00965">
    <property type="entry name" value="STN"/>
    <property type="match status" value="1"/>
</dbReference>